<comment type="cofactor">
    <cofactor evidence="1">
        <name>Mg(2+)</name>
        <dbReference type="ChEBI" id="CHEBI:18420"/>
    </cofactor>
</comment>
<evidence type="ECO:0000259" key="12">
    <source>
        <dbReference type="PROSITE" id="PS51462"/>
    </source>
</evidence>
<keyword evidence="3" id="KW-0515">Mutator protein</keyword>
<dbReference type="EMBL" id="CAFBNF010000271">
    <property type="protein sequence ID" value="CAB4959653.1"/>
    <property type="molecule type" value="Genomic_DNA"/>
</dbReference>
<dbReference type="InterPro" id="IPR047127">
    <property type="entry name" value="MutT-like"/>
</dbReference>
<dbReference type="InterPro" id="IPR020476">
    <property type="entry name" value="Nudix_hydrolase"/>
</dbReference>
<dbReference type="GO" id="GO:0035539">
    <property type="term" value="F:8-oxo-7,8-dihydrodeoxyguanosine triphosphate pyrophosphatase activity"/>
    <property type="evidence" value="ECO:0007669"/>
    <property type="project" value="UniProtKB-EC"/>
</dbReference>
<evidence type="ECO:0000256" key="3">
    <source>
        <dbReference type="ARBA" id="ARBA00022457"/>
    </source>
</evidence>
<keyword evidence="9" id="KW-0234">DNA repair</keyword>
<dbReference type="CDD" id="cd03425">
    <property type="entry name" value="NUDIX_MutT_NudA_like"/>
    <property type="match status" value="1"/>
</dbReference>
<keyword evidence="6" id="KW-0227">DNA damage</keyword>
<dbReference type="PANTHER" id="PTHR47707">
    <property type="entry name" value="8-OXO-DGTP DIPHOSPHATASE"/>
    <property type="match status" value="1"/>
</dbReference>
<comment type="catalytic activity">
    <reaction evidence="10">
        <text>8-oxo-dGTP + H2O = 8-oxo-dGMP + diphosphate + H(+)</text>
        <dbReference type="Rhea" id="RHEA:31575"/>
        <dbReference type="ChEBI" id="CHEBI:15377"/>
        <dbReference type="ChEBI" id="CHEBI:15378"/>
        <dbReference type="ChEBI" id="CHEBI:33019"/>
        <dbReference type="ChEBI" id="CHEBI:63224"/>
        <dbReference type="ChEBI" id="CHEBI:77896"/>
        <dbReference type="EC" id="3.6.1.55"/>
    </reaction>
</comment>
<evidence type="ECO:0000256" key="5">
    <source>
        <dbReference type="ARBA" id="ARBA00022723"/>
    </source>
</evidence>
<dbReference type="Pfam" id="PF14815">
    <property type="entry name" value="NUDIX_4"/>
    <property type="match status" value="1"/>
</dbReference>
<evidence type="ECO:0000256" key="7">
    <source>
        <dbReference type="ARBA" id="ARBA00022801"/>
    </source>
</evidence>
<gene>
    <name evidence="13" type="ORF">UFOPK3773_01909</name>
</gene>
<evidence type="ECO:0000256" key="10">
    <source>
        <dbReference type="ARBA" id="ARBA00035861"/>
    </source>
</evidence>
<dbReference type="GO" id="GO:0006260">
    <property type="term" value="P:DNA replication"/>
    <property type="evidence" value="ECO:0007669"/>
    <property type="project" value="UniProtKB-KW"/>
</dbReference>
<reference evidence="13" key="1">
    <citation type="submission" date="2020-05" db="EMBL/GenBank/DDBJ databases">
        <authorList>
            <person name="Chiriac C."/>
            <person name="Salcher M."/>
            <person name="Ghai R."/>
            <person name="Kavagutti S V."/>
        </authorList>
    </citation>
    <scope>NUCLEOTIDE SEQUENCE</scope>
</reference>
<dbReference type="PRINTS" id="PR00502">
    <property type="entry name" value="NUDIXFAMILY"/>
</dbReference>
<evidence type="ECO:0000256" key="2">
    <source>
        <dbReference type="ARBA" id="ARBA00005582"/>
    </source>
</evidence>
<evidence type="ECO:0000256" key="8">
    <source>
        <dbReference type="ARBA" id="ARBA00022842"/>
    </source>
</evidence>
<comment type="similarity">
    <text evidence="2">Belongs to the Nudix hydrolase family.</text>
</comment>
<evidence type="ECO:0000256" key="6">
    <source>
        <dbReference type="ARBA" id="ARBA00022763"/>
    </source>
</evidence>
<sequence length="131" mass="14110">MGKQIRVVGAVITQQGRVLAAQRGMSGSLAGLWEFPGGKIELGETPEAALEREIREELGCSIVVGREVTTTVHDYDFGQVTLTTFYCELAQGSPESTEHSALRWLSPHEFGTVEWAPADIPAVALIGKELG</sequence>
<name>A0A6J7KXZ2_9ZZZZ</name>
<keyword evidence="4" id="KW-0235">DNA replication</keyword>
<evidence type="ECO:0000256" key="4">
    <source>
        <dbReference type="ARBA" id="ARBA00022705"/>
    </source>
</evidence>
<dbReference type="PROSITE" id="PS51462">
    <property type="entry name" value="NUDIX"/>
    <property type="match status" value="1"/>
</dbReference>
<evidence type="ECO:0000256" key="9">
    <source>
        <dbReference type="ARBA" id="ARBA00023204"/>
    </source>
</evidence>
<keyword evidence="7" id="KW-0378">Hydrolase</keyword>
<organism evidence="13">
    <name type="scientific">freshwater metagenome</name>
    <dbReference type="NCBI Taxonomy" id="449393"/>
    <lineage>
        <taxon>unclassified sequences</taxon>
        <taxon>metagenomes</taxon>
        <taxon>ecological metagenomes</taxon>
    </lineage>
</organism>
<evidence type="ECO:0000256" key="1">
    <source>
        <dbReference type="ARBA" id="ARBA00001946"/>
    </source>
</evidence>
<dbReference type="GO" id="GO:0006281">
    <property type="term" value="P:DNA repair"/>
    <property type="evidence" value="ECO:0007669"/>
    <property type="project" value="UniProtKB-KW"/>
</dbReference>
<dbReference type="PROSITE" id="PS00893">
    <property type="entry name" value="NUDIX_BOX"/>
    <property type="match status" value="1"/>
</dbReference>
<dbReference type="PANTHER" id="PTHR47707:SF1">
    <property type="entry name" value="NUDIX HYDROLASE FAMILY PROTEIN"/>
    <property type="match status" value="1"/>
</dbReference>
<keyword evidence="8" id="KW-0460">Magnesium</keyword>
<dbReference type="GO" id="GO:0046872">
    <property type="term" value="F:metal ion binding"/>
    <property type="evidence" value="ECO:0007669"/>
    <property type="project" value="UniProtKB-KW"/>
</dbReference>
<dbReference type="InterPro" id="IPR015797">
    <property type="entry name" value="NUDIX_hydrolase-like_dom_sf"/>
</dbReference>
<protein>
    <recommendedName>
        <fullName evidence="11">8-oxo-dGTP diphosphatase</fullName>
        <ecNumber evidence="11">3.6.1.55</ecNumber>
    </recommendedName>
</protein>
<dbReference type="GO" id="GO:0044715">
    <property type="term" value="F:8-oxo-dGDP phosphatase activity"/>
    <property type="evidence" value="ECO:0007669"/>
    <property type="project" value="TreeGrafter"/>
</dbReference>
<dbReference type="Gene3D" id="3.90.79.10">
    <property type="entry name" value="Nucleoside Triphosphate Pyrophosphohydrolase"/>
    <property type="match status" value="1"/>
</dbReference>
<dbReference type="GO" id="GO:0044716">
    <property type="term" value="F:8-oxo-GDP phosphatase activity"/>
    <property type="evidence" value="ECO:0007669"/>
    <property type="project" value="TreeGrafter"/>
</dbReference>
<accession>A0A6J7KXZ2</accession>
<proteinExistence type="inferred from homology"/>
<dbReference type="InterPro" id="IPR000086">
    <property type="entry name" value="NUDIX_hydrolase_dom"/>
</dbReference>
<feature type="domain" description="Nudix hydrolase" evidence="12">
    <location>
        <begin position="3"/>
        <end position="129"/>
    </location>
</feature>
<dbReference type="GO" id="GO:0008413">
    <property type="term" value="F:8-oxo-7,8-dihydroguanosine triphosphate pyrophosphatase activity"/>
    <property type="evidence" value="ECO:0007669"/>
    <property type="project" value="TreeGrafter"/>
</dbReference>
<evidence type="ECO:0000313" key="13">
    <source>
        <dbReference type="EMBL" id="CAB4959653.1"/>
    </source>
</evidence>
<dbReference type="InterPro" id="IPR029119">
    <property type="entry name" value="MutY_C"/>
</dbReference>
<keyword evidence="5" id="KW-0479">Metal-binding</keyword>
<dbReference type="InterPro" id="IPR020084">
    <property type="entry name" value="NUDIX_hydrolase_CS"/>
</dbReference>
<dbReference type="AlphaFoldDB" id="A0A6J7KXZ2"/>
<dbReference type="SUPFAM" id="SSF55811">
    <property type="entry name" value="Nudix"/>
    <property type="match status" value="1"/>
</dbReference>
<dbReference type="EC" id="3.6.1.55" evidence="11"/>
<evidence type="ECO:0000256" key="11">
    <source>
        <dbReference type="ARBA" id="ARBA00038905"/>
    </source>
</evidence>